<evidence type="ECO:0000313" key="2">
    <source>
        <dbReference type="Proteomes" id="UP001150603"/>
    </source>
</evidence>
<sequence>MAKEEMARILRSSVPLILTYLLQYSFAFVNLLVLGRIGADKLAAAALANMTVMVVVNAPAVGLASALDTYCSTAFTASQDRTLVGFHLQRGIIAVTGHFLCIVPLLWHIDTLFIWLKQDPTVSHMCCHFMRVQLLGSLAWMYFECIKRYLQAQGHMRASTIVLLIIAPIHVVNNYVFVWSSMVGMGFLGAAFANVVTYWLMFVLLTAYAARSEAREAWGGWNIHALWTMPQYFKLAIPSMIMICSEWWILDLLALAASYLGSVTLAAQSIVINTCTLTYQFADGQSVALADAINSVGSGILRSMGKQNAGAWINFGAYYVVGFPDNNNA</sequence>
<dbReference type="Proteomes" id="UP001150603">
    <property type="component" value="Unassembled WGS sequence"/>
</dbReference>
<reference evidence="1" key="1">
    <citation type="submission" date="2022-07" db="EMBL/GenBank/DDBJ databases">
        <title>Phylogenomic reconstructions and comparative analyses of Kickxellomycotina fungi.</title>
        <authorList>
            <person name="Reynolds N.K."/>
            <person name="Stajich J.E."/>
            <person name="Barry K."/>
            <person name="Grigoriev I.V."/>
            <person name="Crous P."/>
            <person name="Smith M.E."/>
        </authorList>
    </citation>
    <scope>NUCLEOTIDE SEQUENCE</scope>
    <source>
        <strain evidence="1">NRRL 5244</strain>
    </source>
</reference>
<dbReference type="EMBL" id="JANBPW010001663">
    <property type="protein sequence ID" value="KAJ1943626.1"/>
    <property type="molecule type" value="Genomic_DNA"/>
</dbReference>
<accession>A0ACC1JA13</accession>
<protein>
    <submittedName>
        <fullName evidence="1">Ethionine resistance protein</fullName>
    </submittedName>
</protein>
<keyword evidence="2" id="KW-1185">Reference proteome</keyword>
<organism evidence="1 2">
    <name type="scientific">Linderina macrospora</name>
    <dbReference type="NCBI Taxonomy" id="4868"/>
    <lineage>
        <taxon>Eukaryota</taxon>
        <taxon>Fungi</taxon>
        <taxon>Fungi incertae sedis</taxon>
        <taxon>Zoopagomycota</taxon>
        <taxon>Kickxellomycotina</taxon>
        <taxon>Kickxellomycetes</taxon>
        <taxon>Kickxellales</taxon>
        <taxon>Kickxellaceae</taxon>
        <taxon>Linderina</taxon>
    </lineage>
</organism>
<evidence type="ECO:0000313" key="1">
    <source>
        <dbReference type="EMBL" id="KAJ1943626.1"/>
    </source>
</evidence>
<comment type="caution">
    <text evidence="1">The sequence shown here is derived from an EMBL/GenBank/DDBJ whole genome shotgun (WGS) entry which is preliminary data.</text>
</comment>
<proteinExistence type="predicted"/>
<gene>
    <name evidence="1" type="primary">ERC1_4</name>
    <name evidence="1" type="ORF">FBU59_002854</name>
</gene>
<name>A0ACC1JA13_9FUNG</name>